<organism evidence="2 3">
    <name type="scientific">Streptomyces millisiae</name>
    <dbReference type="NCBI Taxonomy" id="3075542"/>
    <lineage>
        <taxon>Bacteria</taxon>
        <taxon>Bacillati</taxon>
        <taxon>Actinomycetota</taxon>
        <taxon>Actinomycetes</taxon>
        <taxon>Kitasatosporales</taxon>
        <taxon>Streptomycetaceae</taxon>
        <taxon>Streptomyces</taxon>
    </lineage>
</organism>
<keyword evidence="2" id="KW-0255">Endonuclease</keyword>
<feature type="domain" description="Endonuclease/exonuclease/phosphatase" evidence="1">
    <location>
        <begin position="23"/>
        <end position="269"/>
    </location>
</feature>
<dbReference type="RefSeq" id="WP_311602200.1">
    <property type="nucleotide sequence ID" value="NZ_JAVREM010000049.1"/>
</dbReference>
<keyword evidence="2" id="KW-0378">Hydrolase</keyword>
<protein>
    <submittedName>
        <fullName evidence="2">Endonuclease/exonuclease/phosphatase family protein</fullName>
    </submittedName>
</protein>
<proteinExistence type="predicted"/>
<comment type="caution">
    <text evidence="2">The sequence shown here is derived from an EMBL/GenBank/DDBJ whole genome shotgun (WGS) entry which is preliminary data.</text>
</comment>
<evidence type="ECO:0000313" key="3">
    <source>
        <dbReference type="Proteomes" id="UP001183420"/>
    </source>
</evidence>
<dbReference type="GO" id="GO:0004519">
    <property type="term" value="F:endonuclease activity"/>
    <property type="evidence" value="ECO:0007669"/>
    <property type="project" value="UniProtKB-KW"/>
</dbReference>
<sequence>MAKSMVYNILNGGRESSGSRRRWNMQMNIVQGVRPDVLCVCEATWWHWDDRRILRDTMARLEMECALMVPSRVGDGVNCTALLYRPATVKAKNSRQLAAGVFHHAAIESAMDIDGVEVTVLGTHLSYIPARRDEEVVPLADRGADMRPEWTEKNRRVVLMGDMNCAHPNSPQPIWRRIPAPLYPRYRTRQPDGSFGDADRSTITTLLAAGYSDPYSVLGRDREHTTGHWYENEPEPQELDHILVSSNIEHAVTNVRTVNSPEARAASDHLPRVCELDLAALS</sequence>
<evidence type="ECO:0000313" key="2">
    <source>
        <dbReference type="EMBL" id="MDT0321872.1"/>
    </source>
</evidence>
<keyword evidence="3" id="KW-1185">Reference proteome</keyword>
<reference evidence="3" key="1">
    <citation type="submission" date="2023-07" db="EMBL/GenBank/DDBJ databases">
        <title>30 novel species of actinomycetes from the DSMZ collection.</title>
        <authorList>
            <person name="Nouioui I."/>
        </authorList>
    </citation>
    <scope>NUCLEOTIDE SEQUENCE [LARGE SCALE GENOMIC DNA]</scope>
    <source>
        <strain evidence="3">DSM 44918</strain>
    </source>
</reference>
<name>A0ABU2LWB2_9ACTN</name>
<dbReference type="Pfam" id="PF03372">
    <property type="entry name" value="Exo_endo_phos"/>
    <property type="match status" value="1"/>
</dbReference>
<accession>A0ABU2LWB2</accession>
<dbReference type="InterPro" id="IPR005135">
    <property type="entry name" value="Endo/exonuclease/phosphatase"/>
</dbReference>
<dbReference type="EMBL" id="JAVREM010000049">
    <property type="protein sequence ID" value="MDT0321872.1"/>
    <property type="molecule type" value="Genomic_DNA"/>
</dbReference>
<keyword evidence="2" id="KW-0540">Nuclease</keyword>
<dbReference type="Gene3D" id="3.60.10.10">
    <property type="entry name" value="Endonuclease/exonuclease/phosphatase"/>
    <property type="match status" value="1"/>
</dbReference>
<dbReference type="Proteomes" id="UP001183420">
    <property type="component" value="Unassembled WGS sequence"/>
</dbReference>
<evidence type="ECO:0000259" key="1">
    <source>
        <dbReference type="Pfam" id="PF03372"/>
    </source>
</evidence>
<dbReference type="InterPro" id="IPR036691">
    <property type="entry name" value="Endo/exonu/phosph_ase_sf"/>
</dbReference>
<dbReference type="SUPFAM" id="SSF56219">
    <property type="entry name" value="DNase I-like"/>
    <property type="match status" value="1"/>
</dbReference>
<gene>
    <name evidence="2" type="ORF">RNC47_26405</name>
</gene>